<sequence length="601" mass="70118">MKIQASNPKREEIKDEFKWKLEHIYESVELWEEDFKKVKNMVNKLSEYNDRIAESSDNLLESIKLSANMSRLFEKLHVYAHMKSHENTANSFYQSLADRADALGIELEAKSSFMMPEIISISDDDMEKFYKENNELGFYKRYLDEIRRMKPYVLSKNEEEILAMAGELAQAPGNIFDMYNNADIKFPMVKNDDGKEIELTKGRYMALVESSNREVRKNAYTALYSTYKNHRNTLAAMLNANVKANIFNAKVRKYKSAREAAMFPDNVPIEVYDNLIDTIHNKMHLMYRYMALRKKLLGLDELQMYDIYAPMVKDVNIEIPYAEAKDTVKKGLSLLGEEYVNLLDEAYENGWIDVYENQGKISGAYSWGCYDSHPYVLMNYNDTLDSMFTLAHELGHAMHSYYSDKNQDYVYSQYKIFVAEVASTTNEALLMDYMLKNTQDKKLKMYLLNHYLEQFRATVYRQTMFAEFEKVIHEKVESGESLTADLLSEIYANLNKQYYGPDVEMDEYIEMEWARIPHFYSSFYVYKYATGFSAAIALSSKIINQEEGARSRYLEFLKSGGADYPIELLRKAGVDMTTPEPIEKALMVFENLLNEMENMVQ</sequence>
<dbReference type="SUPFAM" id="SSF55486">
    <property type="entry name" value="Metalloproteases ('zincins'), catalytic domain"/>
    <property type="match status" value="1"/>
</dbReference>
<keyword evidence="4 6" id="KW-0862">Zinc</keyword>
<proteinExistence type="inferred from homology"/>
<protein>
    <recommendedName>
        <fullName evidence="6">Oligopeptidase F</fullName>
        <ecNumber evidence="6">3.4.24.-</ecNumber>
    </recommendedName>
</protein>
<dbReference type="PANTHER" id="PTHR11804">
    <property type="entry name" value="PROTEASE M3 THIMET OLIGOPEPTIDASE-RELATED"/>
    <property type="match status" value="1"/>
</dbReference>
<dbReference type="InterPro" id="IPR013647">
    <property type="entry name" value="OligopepF_N_dom"/>
</dbReference>
<dbReference type="PANTHER" id="PTHR11804:SF84">
    <property type="entry name" value="SACCHAROLYSIN"/>
    <property type="match status" value="1"/>
</dbReference>
<keyword evidence="3 6" id="KW-0378">Hydrolase</keyword>
<evidence type="ECO:0000313" key="9">
    <source>
        <dbReference type="EMBL" id="SHI89876.1"/>
    </source>
</evidence>
<evidence type="ECO:0000256" key="1">
    <source>
        <dbReference type="ARBA" id="ARBA00022670"/>
    </source>
</evidence>
<dbReference type="Pfam" id="PF08439">
    <property type="entry name" value="Peptidase_M3_N"/>
    <property type="match status" value="1"/>
</dbReference>
<evidence type="ECO:0000256" key="5">
    <source>
        <dbReference type="ARBA" id="ARBA00023049"/>
    </source>
</evidence>
<dbReference type="GO" id="GO:0006508">
    <property type="term" value="P:proteolysis"/>
    <property type="evidence" value="ECO:0007669"/>
    <property type="project" value="UniProtKB-KW"/>
</dbReference>
<gene>
    <name evidence="9" type="ORF">SAMN02745176_01744</name>
</gene>
<dbReference type="InterPro" id="IPR042088">
    <property type="entry name" value="OligoPept_F_C"/>
</dbReference>
<dbReference type="InterPro" id="IPR045090">
    <property type="entry name" value="Pept_M3A_M3B"/>
</dbReference>
<organism evidence="9 10">
    <name type="scientific">Lutispora thermophila DSM 19022</name>
    <dbReference type="NCBI Taxonomy" id="1122184"/>
    <lineage>
        <taxon>Bacteria</taxon>
        <taxon>Bacillati</taxon>
        <taxon>Bacillota</taxon>
        <taxon>Clostridia</taxon>
        <taxon>Lutisporales</taxon>
        <taxon>Lutisporaceae</taxon>
        <taxon>Lutispora</taxon>
    </lineage>
</organism>
<dbReference type="InterPro" id="IPR001567">
    <property type="entry name" value="Pept_M3A_M3B_dom"/>
</dbReference>
<accession>A0A1M6EWT6</accession>
<comment type="cofactor">
    <cofactor evidence="6">
        <name>Zn(2+)</name>
        <dbReference type="ChEBI" id="CHEBI:29105"/>
    </cofactor>
    <text evidence="6">Binds 1 zinc ion.</text>
</comment>
<evidence type="ECO:0000256" key="6">
    <source>
        <dbReference type="RuleBase" id="RU368091"/>
    </source>
</evidence>
<reference evidence="9 10" key="1">
    <citation type="submission" date="2016-11" db="EMBL/GenBank/DDBJ databases">
        <authorList>
            <person name="Jaros S."/>
            <person name="Januszkiewicz K."/>
            <person name="Wedrychowicz H."/>
        </authorList>
    </citation>
    <scope>NUCLEOTIDE SEQUENCE [LARGE SCALE GENOMIC DNA]</scope>
    <source>
        <strain evidence="9 10">DSM 19022</strain>
    </source>
</reference>
<dbReference type="Gene3D" id="1.10.287.830">
    <property type="entry name" value="putative peptidase helix hairpin domain like"/>
    <property type="match status" value="1"/>
</dbReference>
<feature type="domain" description="Oligopeptidase F N-terminal" evidence="8">
    <location>
        <begin position="117"/>
        <end position="186"/>
    </location>
</feature>
<evidence type="ECO:0000256" key="2">
    <source>
        <dbReference type="ARBA" id="ARBA00022723"/>
    </source>
</evidence>
<dbReference type="Gene3D" id="1.20.140.70">
    <property type="entry name" value="Oligopeptidase f, N-terminal domain"/>
    <property type="match status" value="1"/>
</dbReference>
<dbReference type="GO" id="GO:0046872">
    <property type="term" value="F:metal ion binding"/>
    <property type="evidence" value="ECO:0007669"/>
    <property type="project" value="UniProtKB-UniRule"/>
</dbReference>
<comment type="similarity">
    <text evidence="6">Belongs to the peptidase M3B family.</text>
</comment>
<comment type="function">
    <text evidence="6">Has oligopeptidase activity and degrades a variety of small bioactive peptides.</text>
</comment>
<keyword evidence="2 6" id="KW-0479">Metal-binding</keyword>
<feature type="domain" description="Peptidase M3A/M3B catalytic" evidence="7">
    <location>
        <begin position="207"/>
        <end position="587"/>
    </location>
</feature>
<dbReference type="EMBL" id="FQZS01000010">
    <property type="protein sequence ID" value="SHI89876.1"/>
    <property type="molecule type" value="Genomic_DNA"/>
</dbReference>
<dbReference type="InterPro" id="IPR004438">
    <property type="entry name" value="Peptidase_M3B"/>
</dbReference>
<keyword evidence="1 6" id="KW-0645">Protease</keyword>
<evidence type="ECO:0000256" key="3">
    <source>
        <dbReference type="ARBA" id="ARBA00022801"/>
    </source>
</evidence>
<dbReference type="CDD" id="cd09608">
    <property type="entry name" value="M3B_PepF"/>
    <property type="match status" value="1"/>
</dbReference>
<evidence type="ECO:0000259" key="8">
    <source>
        <dbReference type="Pfam" id="PF08439"/>
    </source>
</evidence>
<dbReference type="OrthoDB" id="9766487at2"/>
<dbReference type="GO" id="GO:0006518">
    <property type="term" value="P:peptide metabolic process"/>
    <property type="evidence" value="ECO:0007669"/>
    <property type="project" value="TreeGrafter"/>
</dbReference>
<keyword evidence="10" id="KW-1185">Reference proteome</keyword>
<dbReference type="Proteomes" id="UP000184442">
    <property type="component" value="Unassembled WGS sequence"/>
</dbReference>
<evidence type="ECO:0000259" key="7">
    <source>
        <dbReference type="Pfam" id="PF01432"/>
    </source>
</evidence>
<dbReference type="Gene3D" id="1.10.1370.20">
    <property type="entry name" value="Oligoendopeptidase f, C-terminal domain"/>
    <property type="match status" value="1"/>
</dbReference>
<evidence type="ECO:0000256" key="4">
    <source>
        <dbReference type="ARBA" id="ARBA00022833"/>
    </source>
</evidence>
<keyword evidence="5 6" id="KW-0482">Metalloprotease</keyword>
<dbReference type="RefSeq" id="WP_073025823.1">
    <property type="nucleotide sequence ID" value="NZ_FQZS01000010.1"/>
</dbReference>
<dbReference type="Pfam" id="PF01432">
    <property type="entry name" value="Peptidase_M3"/>
    <property type="match status" value="1"/>
</dbReference>
<evidence type="ECO:0000313" key="10">
    <source>
        <dbReference type="Proteomes" id="UP000184442"/>
    </source>
</evidence>
<dbReference type="EC" id="3.4.24.-" evidence="6"/>
<dbReference type="STRING" id="1122184.SAMN02745176_01744"/>
<dbReference type="GO" id="GO:0004222">
    <property type="term" value="F:metalloendopeptidase activity"/>
    <property type="evidence" value="ECO:0007669"/>
    <property type="project" value="UniProtKB-UniRule"/>
</dbReference>
<dbReference type="NCBIfam" id="TIGR00181">
    <property type="entry name" value="pepF"/>
    <property type="match status" value="1"/>
</dbReference>
<dbReference type="AlphaFoldDB" id="A0A1M6EWT6"/>
<name>A0A1M6EWT6_9FIRM</name>